<reference evidence="2 3" key="1">
    <citation type="submission" date="2018-11" db="EMBL/GenBank/DDBJ databases">
        <title>Genomic Encyclopedia of Type Strains, Phase IV (KMG-IV): sequencing the most valuable type-strain genomes for metagenomic binning, comparative biology and taxonomic classification.</title>
        <authorList>
            <person name="Goeker M."/>
        </authorList>
    </citation>
    <scope>NUCLEOTIDE SEQUENCE [LARGE SCALE GENOMIC DNA]</scope>
    <source>
        <strain evidence="2 3">DSM 100316</strain>
    </source>
</reference>
<comment type="caution">
    <text evidence="2">The sequence shown here is derived from an EMBL/GenBank/DDBJ whole genome shotgun (WGS) entry which is preliminary data.</text>
</comment>
<keyword evidence="3" id="KW-1185">Reference proteome</keyword>
<organism evidence="2 3">
    <name type="scientific">Sinobacterium caligoides</name>
    <dbReference type="NCBI Taxonomy" id="933926"/>
    <lineage>
        <taxon>Bacteria</taxon>
        <taxon>Pseudomonadati</taxon>
        <taxon>Pseudomonadota</taxon>
        <taxon>Gammaproteobacteria</taxon>
        <taxon>Cellvibrionales</taxon>
        <taxon>Spongiibacteraceae</taxon>
        <taxon>Sinobacterium</taxon>
    </lineage>
</organism>
<dbReference type="EMBL" id="RKHR01000005">
    <property type="protein sequence ID" value="ROS00004.1"/>
    <property type="molecule type" value="Genomic_DNA"/>
</dbReference>
<evidence type="ECO:0000313" key="2">
    <source>
        <dbReference type="EMBL" id="ROS00004.1"/>
    </source>
</evidence>
<evidence type="ECO:0000313" key="3">
    <source>
        <dbReference type="Proteomes" id="UP000275394"/>
    </source>
</evidence>
<dbReference type="InterPro" id="IPR011604">
    <property type="entry name" value="PDDEXK-like_dom_sf"/>
</dbReference>
<dbReference type="NCBIfam" id="TIGR03623">
    <property type="entry name" value="probable DNA repair protein"/>
    <property type="match status" value="1"/>
</dbReference>
<gene>
    <name evidence="2" type="ORF">EDC56_2638</name>
</gene>
<dbReference type="InterPro" id="IPR038726">
    <property type="entry name" value="PDDEXK_AddAB-type"/>
</dbReference>
<protein>
    <submittedName>
        <fullName evidence="2">Putative DNA repair protein</fullName>
    </submittedName>
</protein>
<evidence type="ECO:0000259" key="1">
    <source>
        <dbReference type="Pfam" id="PF12705"/>
    </source>
</evidence>
<dbReference type="InterPro" id="IPR019925">
    <property type="entry name" value="DNA_repair_protein_predicted"/>
</dbReference>
<sequence length="893" mass="101264">MLKPLFDILSLHKKLISGTTILTPNRRLTAKIIEAFGQQQDSKAWACPRVYSIDDYALQCWQRHNLRGEVEPHWLLSPHQTLILWEQAIKACDEFYVSRPAATAKIAADAFNNIQRWQVDVSDYEQEFNDDVDCRAFLAWQKDFLNRCQRLTAFTPAMLSNALISFHQAQDKIAVERQADVVLVGFDVLVPQYQQLVELLFERVEQHVAPRKMRSLRAVSCDREEQQWLLCAEHFKRRLEENTELRLGLIVPELNQQKERVERCFMEVFEPQHLNNQHPRSTLPFNITAGDNLRALPVVNTAIDIIKLGREVIEVSALKRLLQSPFWQSAINSAGVHRLLRKLVAGSRGEIGASELLQQLQLIGDFEPAKQLSWMLLRAEEWRDKGRMRKPSKWLSLFQTLLTDACWPGPRPIDSVEFQQLEAFHLCLQSFHRLDDVSGEVGFDRALELLEAQLRLDVFQQQTYDGPIHILGALEGAGLCFDELWVSGMDDTQWPAAARPNPYLPIGMQTSLAMPHANASREYEVSRNLTESYFSASEEVICSFGCGEDESRLSMLFEQALTVPVIPMEQWSGVTQSLVWLHERIASDQAMTRLDDVASAITDASSVGGGSAIFKDQAACPFRAYAQHRLKARSIEHEEDGFSPLERGNGLHDALELIWSKLQGLEQLQEQSVESLGEMISHAAGVAVERRLMAKKQRPIARITALEQRRLERVLGQWMALEKQRSHFTIEALEHEQQVEFAGLPLTLRMDRVDRLNEGEVAIIDYKSGRVAVRDWLDHRLKEPQLPLYVCALEGQVPRVSSVLFGQVKLAACEYRGVSEHEAMAGVSLDNGNKAVVEQGDDWPSLVASWKQNLSALANDFLHGVATVDPKQADTCTYCDLGRLCRIAEVKSL</sequence>
<dbReference type="OrthoDB" id="9761147at2"/>
<dbReference type="AlphaFoldDB" id="A0A3N2DJM2"/>
<accession>A0A3N2DJM2</accession>
<dbReference type="InterPro" id="IPR027417">
    <property type="entry name" value="P-loop_NTPase"/>
</dbReference>
<dbReference type="Proteomes" id="UP000275394">
    <property type="component" value="Unassembled WGS sequence"/>
</dbReference>
<name>A0A3N2DJM2_9GAMM</name>
<dbReference type="Pfam" id="PF12705">
    <property type="entry name" value="PDDEXK_1"/>
    <property type="match status" value="1"/>
</dbReference>
<dbReference type="Gene3D" id="3.90.320.10">
    <property type="match status" value="1"/>
</dbReference>
<proteinExistence type="predicted"/>
<dbReference type="SUPFAM" id="SSF52540">
    <property type="entry name" value="P-loop containing nucleoside triphosphate hydrolases"/>
    <property type="match status" value="1"/>
</dbReference>
<feature type="domain" description="PD-(D/E)XK endonuclease-like" evidence="1">
    <location>
        <begin position="618"/>
        <end position="886"/>
    </location>
</feature>
<dbReference type="RefSeq" id="WP_123713001.1">
    <property type="nucleotide sequence ID" value="NZ_RKHR01000005.1"/>
</dbReference>